<evidence type="ECO:0000313" key="1">
    <source>
        <dbReference type="EMBL" id="CTP82138.1"/>
    </source>
</evidence>
<name>A0A0I9NC30_BRUMA</name>
<gene>
    <name evidence="2" type="primary">bma-pes-4</name>
    <name evidence="1 2" type="ORF">Bm13006</name>
    <name evidence="1" type="ORF">BM_Bm13006</name>
</gene>
<evidence type="ECO:0000313" key="2">
    <source>
        <dbReference type="WormBase" id="Bm13006"/>
    </source>
</evidence>
<protein>
    <submittedName>
        <fullName evidence="1">Bm13006</fullName>
    </submittedName>
</protein>
<organism evidence="1">
    <name type="scientific">Brugia malayi</name>
    <name type="common">Filarial nematode worm</name>
    <dbReference type="NCBI Taxonomy" id="6279"/>
    <lineage>
        <taxon>Eukaryota</taxon>
        <taxon>Metazoa</taxon>
        <taxon>Ecdysozoa</taxon>
        <taxon>Nematoda</taxon>
        <taxon>Chromadorea</taxon>
        <taxon>Rhabditida</taxon>
        <taxon>Spirurina</taxon>
        <taxon>Spiruromorpha</taxon>
        <taxon>Filarioidea</taxon>
        <taxon>Onchocercidae</taxon>
        <taxon>Brugia</taxon>
    </lineage>
</organism>
<dbReference type="EMBL" id="LN857024">
    <property type="protein sequence ID" value="CTP82138.1"/>
    <property type="molecule type" value="Genomic_DNA"/>
</dbReference>
<dbReference type="WormBase" id="Bm13006">
    <property type="protein sequence ID" value="BM44088"/>
    <property type="gene ID" value="WBGene00233267"/>
    <property type="gene designation" value="Bma-pes-4"/>
</dbReference>
<sequence>MFFEYEILAKSIFLFSFLVRVTSPYVTTTQLLPTVPALNPYTVFGNNLITSVPIKTDTITTEQQQQQQQQAINSAAQWATTVGYDEKQIDYAQTLMMNSQYAAALSLGGNFFPGHTAALVKAAKQDHMASPTRISPILLQQNTRRFTPY</sequence>
<reference evidence="1" key="1">
    <citation type="journal article" date="2007" name="Science">
        <title>Draft genome of the filarial nematode parasite Brugia malayi.</title>
        <authorList>
            <person name="Ghedin E."/>
            <person name="Wang S."/>
            <person name="Spiro D."/>
            <person name="Caler E."/>
            <person name="Zhao Q."/>
            <person name="Crabtree J."/>
            <person name="Allen J.E."/>
            <person name="Delcher A.L."/>
            <person name="Guiliano D.B."/>
            <person name="Miranda-Saavedra D."/>
            <person name="Angiuoli S.V."/>
            <person name="Creasy T."/>
            <person name="Amedeo P."/>
            <person name="Haas B."/>
            <person name="El-Sayed N.M."/>
            <person name="Wortman J.R."/>
            <person name="Feldblyum T."/>
            <person name="Tallon L."/>
            <person name="Schatz M."/>
            <person name="Shumway M."/>
            <person name="Koo H."/>
            <person name="Salzberg S.L."/>
            <person name="Schobel S."/>
            <person name="Pertea M."/>
            <person name="Pop M."/>
            <person name="White O."/>
            <person name="Barton G.J."/>
            <person name="Carlow C.K."/>
            <person name="Crawford M.J."/>
            <person name="Daub J."/>
            <person name="Dimmic M.W."/>
            <person name="Estes C.F."/>
            <person name="Foster J.M."/>
            <person name="Ganatra M."/>
            <person name="Gregory W.F."/>
            <person name="Johnson N.M."/>
            <person name="Jin J."/>
            <person name="Komuniecki R."/>
            <person name="Korf I."/>
            <person name="Kumar S."/>
            <person name="Laney S."/>
            <person name="Li B.W."/>
            <person name="Li W."/>
            <person name="Lindblom T.H."/>
            <person name="Lustigman S."/>
            <person name="Ma D."/>
            <person name="Maina C.V."/>
            <person name="Martin D.M."/>
            <person name="McCarter J.P."/>
            <person name="McReynolds L."/>
            <person name="Mitreva M."/>
            <person name="Nutman T.B."/>
            <person name="Parkinson J."/>
            <person name="Peregrin-Alvarez J.M."/>
            <person name="Poole C."/>
            <person name="Ren Q."/>
            <person name="Saunders L."/>
            <person name="Sluder A.E."/>
            <person name="Smith K."/>
            <person name="Stanke M."/>
            <person name="Unnasch T.R."/>
            <person name="Ware J."/>
            <person name="Wei A.D."/>
            <person name="Weil G."/>
            <person name="Williams D.J."/>
            <person name="Zhang Y."/>
            <person name="Williams S.A."/>
            <person name="Fraser-Liggett C."/>
            <person name="Slatko B."/>
            <person name="Blaxter M.L."/>
            <person name="Scott A.L."/>
        </authorList>
    </citation>
    <scope>NUCLEOTIDE SEQUENCE</scope>
    <source>
        <strain evidence="1">FR3</strain>
    </source>
</reference>
<dbReference type="OMA" id="KQDHMAS"/>
<accession>A0A0I9NC30</accession>
<proteinExistence type="predicted"/>
<dbReference type="AlphaFoldDB" id="A0A0I9NC30"/>
<reference evidence="1" key="2">
    <citation type="submission" date="2012-12" db="EMBL/GenBank/DDBJ databases">
        <authorList>
            <person name="Gao Y.W."/>
            <person name="Fan S.T."/>
            <person name="Sun H.T."/>
            <person name="Wang Z."/>
            <person name="Gao X.L."/>
            <person name="Li Y.G."/>
            <person name="Wang T.C."/>
            <person name="Zhang K."/>
            <person name="Xu W.W."/>
            <person name="Yu Z.J."/>
            <person name="Xia X.Z."/>
        </authorList>
    </citation>
    <scope>NUCLEOTIDE SEQUENCE</scope>
    <source>
        <strain evidence="1">FR3</strain>
    </source>
</reference>